<dbReference type="PROSITE" id="PS00675">
    <property type="entry name" value="SIGMA54_INTERACT_1"/>
    <property type="match status" value="1"/>
</dbReference>
<keyword evidence="3" id="KW-0805">Transcription regulation</keyword>
<dbReference type="InterPro" id="IPR025943">
    <property type="entry name" value="Sigma_54_int_dom_ATP-bd_2"/>
</dbReference>
<proteinExistence type="predicted"/>
<dbReference type="Pfam" id="PF25601">
    <property type="entry name" value="AAA_lid_14"/>
    <property type="match status" value="1"/>
</dbReference>
<evidence type="ECO:0000256" key="1">
    <source>
        <dbReference type="ARBA" id="ARBA00022741"/>
    </source>
</evidence>
<dbReference type="Gene3D" id="3.40.50.300">
    <property type="entry name" value="P-loop containing nucleotide triphosphate hydrolases"/>
    <property type="match status" value="1"/>
</dbReference>
<evidence type="ECO:0000313" key="9">
    <source>
        <dbReference type="Proteomes" id="UP000700732"/>
    </source>
</evidence>
<sequence>MAATLLLIDDEVRLRQLLARILQLEGYMVLEADTARAGLKTLERDQVHVIICDVKLPDGNGVELTARFKQLYPATEVIVLTAYGTIADGVSAIKNGAFDYITKGDDNDKIIPLVSRAVDKANLQFRIRQLEEQVSKRHGFDSIIGRSGPIQQAVALARRVAVTDTTVLLTGETGTGKEVFAQAIHSASLRRTGPFVAINCGALGKDILESELFGHRAGAFTGASRDQKGLFAEADKGTIFLDEIGEMPLDLQAKLLRVLETHEFLRVGDTKPTKTDVRVVAATNRSLEQEANAGQFRLDLYYRLSVFSIELPPLRNRRDDIPELANLFARQDAVKVGRRAVHLSPAFVQKLQQHGWKGNIRELKNVIERAVILADTQADGTTELTSDLLPYEIQNGGTAPDSNAIVDLATIEQQHIRRVLRHTNGNKTESARILGIGLTTLYRKLSEYGLD</sequence>
<dbReference type="PANTHER" id="PTHR32071">
    <property type="entry name" value="TRANSCRIPTIONAL REGULATORY PROTEIN"/>
    <property type="match status" value="1"/>
</dbReference>
<dbReference type="Gene3D" id="1.10.10.60">
    <property type="entry name" value="Homeodomain-like"/>
    <property type="match status" value="1"/>
</dbReference>
<dbReference type="InterPro" id="IPR002197">
    <property type="entry name" value="HTH_Fis"/>
</dbReference>
<dbReference type="Pfam" id="PF02954">
    <property type="entry name" value="HTH_8"/>
    <property type="match status" value="1"/>
</dbReference>
<evidence type="ECO:0000256" key="3">
    <source>
        <dbReference type="ARBA" id="ARBA00023015"/>
    </source>
</evidence>
<feature type="modified residue" description="4-aspartylphosphate" evidence="5">
    <location>
        <position position="53"/>
    </location>
</feature>
<reference evidence="8 9" key="1">
    <citation type="submission" date="2019-06" db="EMBL/GenBank/DDBJ databases">
        <title>Spirosoma utsteinense sp. nov. isolated from Antarctic ice-free soils.</title>
        <authorList>
            <person name="Tahon G."/>
        </authorList>
    </citation>
    <scope>NUCLEOTIDE SEQUENCE [LARGE SCALE GENOMIC DNA]</scope>
    <source>
        <strain evidence="8 9">LMG 31447</strain>
    </source>
</reference>
<dbReference type="PROSITE" id="PS50110">
    <property type="entry name" value="RESPONSE_REGULATORY"/>
    <property type="match status" value="1"/>
</dbReference>
<dbReference type="InterPro" id="IPR027417">
    <property type="entry name" value="P-loop_NTPase"/>
</dbReference>
<gene>
    <name evidence="8" type="ORF">FH603_3598</name>
</gene>
<dbReference type="InterPro" id="IPR003593">
    <property type="entry name" value="AAA+_ATPase"/>
</dbReference>
<dbReference type="SUPFAM" id="SSF46689">
    <property type="entry name" value="Homeodomain-like"/>
    <property type="match status" value="1"/>
</dbReference>
<dbReference type="InterPro" id="IPR011006">
    <property type="entry name" value="CheY-like_superfamily"/>
</dbReference>
<dbReference type="PANTHER" id="PTHR32071:SF121">
    <property type="entry name" value="SIGMA L-DEPENDENT TRANSCRIPTIONAL REGULATOR YQIR-RELATED"/>
    <property type="match status" value="1"/>
</dbReference>
<dbReference type="Pfam" id="PF00158">
    <property type="entry name" value="Sigma54_activat"/>
    <property type="match status" value="1"/>
</dbReference>
<evidence type="ECO:0000259" key="6">
    <source>
        <dbReference type="PROSITE" id="PS50045"/>
    </source>
</evidence>
<evidence type="ECO:0000313" key="8">
    <source>
        <dbReference type="EMBL" id="MBC3793081.1"/>
    </source>
</evidence>
<evidence type="ECO:0000259" key="7">
    <source>
        <dbReference type="PROSITE" id="PS50110"/>
    </source>
</evidence>
<keyword evidence="8" id="KW-0238">DNA-binding</keyword>
<keyword evidence="2" id="KW-0067">ATP-binding</keyword>
<dbReference type="PRINTS" id="PR01590">
    <property type="entry name" value="HTHFIS"/>
</dbReference>
<dbReference type="Pfam" id="PF00072">
    <property type="entry name" value="Response_reg"/>
    <property type="match status" value="1"/>
</dbReference>
<comment type="caution">
    <text evidence="8">The sequence shown here is derived from an EMBL/GenBank/DDBJ whole genome shotgun (WGS) entry which is preliminary data.</text>
</comment>
<dbReference type="PROSITE" id="PS50045">
    <property type="entry name" value="SIGMA54_INTERACT_4"/>
    <property type="match status" value="1"/>
</dbReference>
<evidence type="ECO:0000256" key="4">
    <source>
        <dbReference type="ARBA" id="ARBA00023163"/>
    </source>
</evidence>
<dbReference type="SMART" id="SM00448">
    <property type="entry name" value="REC"/>
    <property type="match status" value="1"/>
</dbReference>
<feature type="domain" description="Response regulatory" evidence="7">
    <location>
        <begin position="4"/>
        <end position="118"/>
    </location>
</feature>
<dbReference type="SUPFAM" id="SSF52172">
    <property type="entry name" value="CheY-like"/>
    <property type="match status" value="1"/>
</dbReference>
<organism evidence="8 9">
    <name type="scientific">Spirosoma utsteinense</name>
    <dbReference type="NCBI Taxonomy" id="2585773"/>
    <lineage>
        <taxon>Bacteria</taxon>
        <taxon>Pseudomonadati</taxon>
        <taxon>Bacteroidota</taxon>
        <taxon>Cytophagia</taxon>
        <taxon>Cytophagales</taxon>
        <taxon>Cytophagaceae</taxon>
        <taxon>Spirosoma</taxon>
    </lineage>
</organism>
<dbReference type="InterPro" id="IPR058031">
    <property type="entry name" value="AAA_lid_NorR"/>
</dbReference>
<dbReference type="RefSeq" id="WP_186738864.1">
    <property type="nucleotide sequence ID" value="NZ_VFIA01000022.1"/>
</dbReference>
<dbReference type="InterPro" id="IPR009057">
    <property type="entry name" value="Homeodomain-like_sf"/>
</dbReference>
<name>A0ABR6W934_9BACT</name>
<dbReference type="SUPFAM" id="SSF52540">
    <property type="entry name" value="P-loop containing nucleoside triphosphate hydrolases"/>
    <property type="match status" value="1"/>
</dbReference>
<dbReference type="CDD" id="cd00009">
    <property type="entry name" value="AAA"/>
    <property type="match status" value="1"/>
</dbReference>
<keyword evidence="1" id="KW-0547">Nucleotide-binding</keyword>
<protein>
    <submittedName>
        <fullName evidence="8">DNA-binding NtrC family response regulator</fullName>
    </submittedName>
</protein>
<keyword evidence="9" id="KW-1185">Reference proteome</keyword>
<keyword evidence="4" id="KW-0804">Transcription</keyword>
<dbReference type="Proteomes" id="UP000700732">
    <property type="component" value="Unassembled WGS sequence"/>
</dbReference>
<dbReference type="SMART" id="SM00382">
    <property type="entry name" value="AAA"/>
    <property type="match status" value="1"/>
</dbReference>
<dbReference type="InterPro" id="IPR001789">
    <property type="entry name" value="Sig_transdc_resp-reg_receiver"/>
</dbReference>
<dbReference type="Gene3D" id="1.10.8.60">
    <property type="match status" value="1"/>
</dbReference>
<evidence type="ECO:0000256" key="2">
    <source>
        <dbReference type="ARBA" id="ARBA00022840"/>
    </source>
</evidence>
<dbReference type="GO" id="GO:0003677">
    <property type="term" value="F:DNA binding"/>
    <property type="evidence" value="ECO:0007669"/>
    <property type="project" value="UniProtKB-KW"/>
</dbReference>
<feature type="domain" description="Sigma-54 factor interaction" evidence="6">
    <location>
        <begin position="143"/>
        <end position="372"/>
    </location>
</feature>
<dbReference type="InterPro" id="IPR002078">
    <property type="entry name" value="Sigma_54_int"/>
</dbReference>
<dbReference type="InterPro" id="IPR025662">
    <property type="entry name" value="Sigma_54_int_dom_ATP-bd_1"/>
</dbReference>
<dbReference type="Gene3D" id="3.40.50.2300">
    <property type="match status" value="1"/>
</dbReference>
<accession>A0ABR6W934</accession>
<keyword evidence="5" id="KW-0597">Phosphoprotein</keyword>
<evidence type="ECO:0000256" key="5">
    <source>
        <dbReference type="PROSITE-ProRule" id="PRU00169"/>
    </source>
</evidence>
<dbReference type="PROSITE" id="PS00676">
    <property type="entry name" value="SIGMA54_INTERACT_2"/>
    <property type="match status" value="1"/>
</dbReference>
<dbReference type="EMBL" id="VFIA01000022">
    <property type="protein sequence ID" value="MBC3793081.1"/>
    <property type="molecule type" value="Genomic_DNA"/>
</dbReference>